<evidence type="ECO:0000256" key="14">
    <source>
        <dbReference type="ARBA" id="ARBA00037795"/>
    </source>
</evidence>
<dbReference type="PANTHER" id="PTHR11705:SF20">
    <property type="entry name" value="CARBOXYPEPTIDASE B"/>
    <property type="match status" value="1"/>
</dbReference>
<dbReference type="EC" id="3.4.17.2" evidence="15"/>
<evidence type="ECO:0000313" key="22">
    <source>
        <dbReference type="Proteomes" id="UP000824540"/>
    </source>
</evidence>
<dbReference type="Pfam" id="PF02244">
    <property type="entry name" value="Propep_M14"/>
    <property type="match status" value="1"/>
</dbReference>
<dbReference type="PROSITE" id="PS00133">
    <property type="entry name" value="CARBOXYPEPT_ZN_2"/>
    <property type="match status" value="1"/>
</dbReference>
<sequence length="435" mass="48567">MKVLLLLGFVAVALAEVARFDGEKVIRIRPKTEEHVTIIKEIADSVEVVVSSEVDIHVSAAHADIVSTLLLQSELEHEVLVEDLQASVEDQLDNQEISPRSYNYMKYNSWDKVEAWISSMAASNPSLMTTEVIGQTFEGRSMTVMKIGKQSSSTKPAIFLDCGIHAREWISPAFCQWFVKEAMETYGSDAQMTSLLDQMDVIVLPVFNIDGYVYTWTNNRMWRKTRSRRSGSSCIGADPNRNFDAGWCTTGASSNPCSDTYCGAKAESEVEVKAVADYIRKHLSTIKAYLTVHSYSQLLLFPYSYTYQLAEHHSELVGAPAARCSPSHFHTFTHITPPCYLLWQHQALAEGASKALRSLYGTQYTSGPGAVTIYPAAGGSDDWAYDLGVKYSYTFELRDTGRYGFLLPESQIKPTCEETMLAVKYIAAHVQKNLY</sequence>
<evidence type="ECO:0000256" key="11">
    <source>
        <dbReference type="ARBA" id="ARBA00023049"/>
    </source>
</evidence>
<keyword evidence="6" id="KW-0645">Protease</keyword>
<dbReference type="GO" id="GO:0006508">
    <property type="term" value="P:proteolysis"/>
    <property type="evidence" value="ECO:0007669"/>
    <property type="project" value="UniProtKB-KW"/>
</dbReference>
<dbReference type="GO" id="GO:0004181">
    <property type="term" value="F:metallocarboxypeptidase activity"/>
    <property type="evidence" value="ECO:0007669"/>
    <property type="project" value="UniProtKB-EC"/>
</dbReference>
<organism evidence="21 22">
    <name type="scientific">Albula glossodonta</name>
    <name type="common">roundjaw bonefish</name>
    <dbReference type="NCBI Taxonomy" id="121402"/>
    <lineage>
        <taxon>Eukaryota</taxon>
        <taxon>Metazoa</taxon>
        <taxon>Chordata</taxon>
        <taxon>Craniata</taxon>
        <taxon>Vertebrata</taxon>
        <taxon>Euteleostomi</taxon>
        <taxon>Actinopterygii</taxon>
        <taxon>Neopterygii</taxon>
        <taxon>Teleostei</taxon>
        <taxon>Albuliformes</taxon>
        <taxon>Albulidae</taxon>
        <taxon>Albula</taxon>
    </lineage>
</organism>
<keyword evidence="11" id="KW-0482">Metalloprotease</keyword>
<dbReference type="SMART" id="SM00631">
    <property type="entry name" value="Zn_pept"/>
    <property type="match status" value="1"/>
</dbReference>
<accession>A0A8T2NBS4</accession>
<comment type="subcellular location">
    <subcellularLocation>
        <location evidence="2">Secreted</location>
    </subcellularLocation>
    <subcellularLocation>
        <location evidence="14">Zymogen granule lumen</location>
    </subcellularLocation>
</comment>
<evidence type="ECO:0000256" key="13">
    <source>
        <dbReference type="ARBA" id="ARBA00036114"/>
    </source>
</evidence>
<keyword evidence="7" id="KW-0479">Metal-binding</keyword>
<evidence type="ECO:0000256" key="5">
    <source>
        <dbReference type="ARBA" id="ARBA00022645"/>
    </source>
</evidence>
<reference evidence="21" key="1">
    <citation type="thesis" date="2021" institute="BYU ScholarsArchive" country="Provo, UT, USA">
        <title>Applications of and Algorithms for Genome Assembly and Genomic Analyses with an Emphasis on Marine Teleosts.</title>
        <authorList>
            <person name="Pickett B.D."/>
        </authorList>
    </citation>
    <scope>NUCLEOTIDE SEQUENCE</scope>
    <source>
        <strain evidence="21">HI-2016</strain>
    </source>
</reference>
<keyword evidence="5" id="KW-0121">Carboxypeptidase</keyword>
<comment type="cofactor">
    <cofactor evidence="1">
        <name>Zn(2+)</name>
        <dbReference type="ChEBI" id="CHEBI:29105"/>
    </cofactor>
</comment>
<comment type="caution">
    <text evidence="21">The sequence shown here is derived from an EMBL/GenBank/DDBJ whole genome shotgun (WGS) entry which is preliminary data.</text>
</comment>
<dbReference type="GO" id="GO:0005615">
    <property type="term" value="C:extracellular space"/>
    <property type="evidence" value="ECO:0007669"/>
    <property type="project" value="TreeGrafter"/>
</dbReference>
<evidence type="ECO:0000256" key="19">
    <source>
        <dbReference type="SAM" id="SignalP"/>
    </source>
</evidence>
<evidence type="ECO:0000256" key="17">
    <source>
        <dbReference type="ARBA" id="ARBA00057299"/>
    </source>
</evidence>
<evidence type="ECO:0000256" key="1">
    <source>
        <dbReference type="ARBA" id="ARBA00001947"/>
    </source>
</evidence>
<evidence type="ECO:0000256" key="18">
    <source>
        <dbReference type="PROSITE-ProRule" id="PRU01379"/>
    </source>
</evidence>
<evidence type="ECO:0000256" key="7">
    <source>
        <dbReference type="ARBA" id="ARBA00022723"/>
    </source>
</evidence>
<dbReference type="FunFam" id="3.40.630.10:FF:000040">
    <property type="entry name" value="zinc carboxypeptidase"/>
    <property type="match status" value="1"/>
</dbReference>
<dbReference type="FunFam" id="3.40.630.10:FF:000084">
    <property type="entry name" value="Carboxypeptidase B2"/>
    <property type="match status" value="1"/>
</dbReference>
<feature type="domain" description="Peptidase M14" evidence="20">
    <location>
        <begin position="106"/>
        <end position="430"/>
    </location>
</feature>
<dbReference type="InterPro" id="IPR057247">
    <property type="entry name" value="CARBOXYPEPT_ZN_2"/>
</dbReference>
<dbReference type="Gene3D" id="3.40.630.10">
    <property type="entry name" value="Zn peptidases"/>
    <property type="match status" value="1"/>
</dbReference>
<feature type="active site" description="Proton donor/acceptor" evidence="18">
    <location>
        <position position="396"/>
    </location>
</feature>
<keyword evidence="10" id="KW-0862">Zinc</keyword>
<keyword evidence="4" id="KW-0964">Secreted</keyword>
<dbReference type="GO" id="GO:0008270">
    <property type="term" value="F:zinc ion binding"/>
    <property type="evidence" value="ECO:0007669"/>
    <property type="project" value="InterPro"/>
</dbReference>
<protein>
    <recommendedName>
        <fullName evidence="16">Carboxypeptidase B</fullName>
        <ecNumber evidence="15">3.4.17.2</ecNumber>
    </recommendedName>
</protein>
<evidence type="ECO:0000256" key="3">
    <source>
        <dbReference type="ARBA" id="ARBA00005988"/>
    </source>
</evidence>
<dbReference type="PROSITE" id="PS52035">
    <property type="entry name" value="PEPTIDASE_M14"/>
    <property type="match status" value="1"/>
</dbReference>
<dbReference type="InterPro" id="IPR000834">
    <property type="entry name" value="Peptidase_M14"/>
</dbReference>
<dbReference type="OrthoDB" id="3626597at2759"/>
<gene>
    <name evidence="21" type="ORF">JZ751_028715</name>
</gene>
<evidence type="ECO:0000256" key="8">
    <source>
        <dbReference type="ARBA" id="ARBA00022729"/>
    </source>
</evidence>
<feature type="signal peptide" evidence="19">
    <location>
        <begin position="1"/>
        <end position="15"/>
    </location>
</feature>
<proteinExistence type="inferred from homology"/>
<evidence type="ECO:0000256" key="4">
    <source>
        <dbReference type="ARBA" id="ARBA00022525"/>
    </source>
</evidence>
<evidence type="ECO:0000256" key="16">
    <source>
        <dbReference type="ARBA" id="ARBA00039334"/>
    </source>
</evidence>
<evidence type="ECO:0000256" key="6">
    <source>
        <dbReference type="ARBA" id="ARBA00022670"/>
    </source>
</evidence>
<dbReference type="Gene3D" id="3.30.70.340">
    <property type="entry name" value="Metallocarboxypeptidase-like"/>
    <property type="match status" value="1"/>
</dbReference>
<evidence type="ECO:0000256" key="9">
    <source>
        <dbReference type="ARBA" id="ARBA00022801"/>
    </source>
</evidence>
<comment type="catalytic activity">
    <reaction evidence="13">
        <text>Preferential release of a C-terminal lysine or arginine amino acid.</text>
        <dbReference type="EC" id="3.4.17.2"/>
    </reaction>
</comment>
<dbReference type="AlphaFoldDB" id="A0A8T2NBS4"/>
<dbReference type="SUPFAM" id="SSF54897">
    <property type="entry name" value="Protease propeptides/inhibitors"/>
    <property type="match status" value="1"/>
</dbReference>
<dbReference type="InterPro" id="IPR057246">
    <property type="entry name" value="CARBOXYPEPT_ZN_1"/>
</dbReference>
<evidence type="ECO:0000259" key="20">
    <source>
        <dbReference type="PROSITE" id="PS52035"/>
    </source>
</evidence>
<comment type="similarity">
    <text evidence="3 18">Belongs to the peptidase M14 family.</text>
</comment>
<evidence type="ECO:0000256" key="2">
    <source>
        <dbReference type="ARBA" id="ARBA00004613"/>
    </source>
</evidence>
<keyword evidence="22" id="KW-1185">Reference proteome</keyword>
<evidence type="ECO:0000256" key="10">
    <source>
        <dbReference type="ARBA" id="ARBA00022833"/>
    </source>
</evidence>
<feature type="chain" id="PRO_5035750643" description="Carboxypeptidase B" evidence="19">
    <location>
        <begin position="16"/>
        <end position="435"/>
    </location>
</feature>
<evidence type="ECO:0000256" key="15">
    <source>
        <dbReference type="ARBA" id="ARBA00039143"/>
    </source>
</evidence>
<evidence type="ECO:0000313" key="21">
    <source>
        <dbReference type="EMBL" id="KAG9337424.1"/>
    </source>
</evidence>
<comment type="function">
    <text evidence="17">Involved in the digestion of the blood meal.</text>
</comment>
<dbReference type="PRINTS" id="PR00765">
    <property type="entry name" value="CRBOXYPTASEA"/>
</dbReference>
<dbReference type="InterPro" id="IPR036990">
    <property type="entry name" value="M14A-like_propep"/>
</dbReference>
<name>A0A8T2NBS4_9TELE</name>
<dbReference type="PANTHER" id="PTHR11705">
    <property type="entry name" value="PROTEASE FAMILY M14 CARBOXYPEPTIDASE A,B"/>
    <property type="match status" value="1"/>
</dbReference>
<evidence type="ECO:0000256" key="12">
    <source>
        <dbReference type="ARBA" id="ARBA00023157"/>
    </source>
</evidence>
<dbReference type="SUPFAM" id="SSF53187">
    <property type="entry name" value="Zn-dependent exopeptidases"/>
    <property type="match status" value="1"/>
</dbReference>
<keyword evidence="9" id="KW-0378">Hydrolase</keyword>
<keyword evidence="8 19" id="KW-0732">Signal</keyword>
<dbReference type="InterPro" id="IPR003146">
    <property type="entry name" value="M14A_act_pep"/>
</dbReference>
<keyword evidence="12" id="KW-1015">Disulfide bond</keyword>
<dbReference type="PROSITE" id="PS00132">
    <property type="entry name" value="CARBOXYPEPT_ZN_1"/>
    <property type="match status" value="1"/>
</dbReference>
<dbReference type="Pfam" id="PF00246">
    <property type="entry name" value="Peptidase_M14"/>
    <property type="match status" value="1"/>
</dbReference>
<dbReference type="Proteomes" id="UP000824540">
    <property type="component" value="Unassembled WGS sequence"/>
</dbReference>
<dbReference type="EMBL" id="JAFBMS010000088">
    <property type="protein sequence ID" value="KAG9337424.1"/>
    <property type="molecule type" value="Genomic_DNA"/>
</dbReference>